<evidence type="ECO:0000259" key="4">
    <source>
        <dbReference type="Pfam" id="PF03446"/>
    </source>
</evidence>
<dbReference type="Gene3D" id="1.10.1040.10">
    <property type="entry name" value="N-(1-d-carboxylethyl)-l-norvaline Dehydrogenase, domain 2"/>
    <property type="match status" value="1"/>
</dbReference>
<dbReference type="Pfam" id="PF14833">
    <property type="entry name" value="NAD_binding_11"/>
    <property type="match status" value="1"/>
</dbReference>
<comment type="caution">
    <text evidence="6">The sequence shown here is derived from an EMBL/GenBank/DDBJ whole genome shotgun (WGS) entry which is preliminary data.</text>
</comment>
<reference evidence="6 7" key="1">
    <citation type="submission" date="2024-10" db="EMBL/GenBank/DDBJ databases">
        <title>The Natural Products Discovery Center: Release of the First 8490 Sequenced Strains for Exploring Actinobacteria Biosynthetic Diversity.</title>
        <authorList>
            <person name="Kalkreuter E."/>
            <person name="Kautsar S.A."/>
            <person name="Yang D."/>
            <person name="Bader C.D."/>
            <person name="Teijaro C.N."/>
            <person name="Fluegel L."/>
            <person name="Davis C.M."/>
            <person name="Simpson J.R."/>
            <person name="Lauterbach L."/>
            <person name="Steele A.D."/>
            <person name="Gui C."/>
            <person name="Meng S."/>
            <person name="Li G."/>
            <person name="Viehrig K."/>
            <person name="Ye F."/>
            <person name="Su P."/>
            <person name="Kiefer A.F."/>
            <person name="Nichols A."/>
            <person name="Cepeda A.J."/>
            <person name="Yan W."/>
            <person name="Fan B."/>
            <person name="Jiang Y."/>
            <person name="Adhikari A."/>
            <person name="Zheng C.-J."/>
            <person name="Schuster L."/>
            <person name="Cowan T.M."/>
            <person name="Smanski M.J."/>
            <person name="Chevrette M.G."/>
            <person name="De Carvalho L.P.S."/>
            <person name="Shen B."/>
        </authorList>
    </citation>
    <scope>NUCLEOTIDE SEQUENCE [LARGE SCALE GENOMIC DNA]</scope>
    <source>
        <strain evidence="6 7">NPDC053399</strain>
    </source>
</reference>
<comment type="similarity">
    <text evidence="1">Belongs to the HIBADH-related family.</text>
</comment>
<evidence type="ECO:0000259" key="5">
    <source>
        <dbReference type="Pfam" id="PF14833"/>
    </source>
</evidence>
<protein>
    <submittedName>
        <fullName evidence="6">NAD(P)-dependent oxidoreductase</fullName>
        <ecNumber evidence="6">1.1.-.-</ecNumber>
    </submittedName>
</protein>
<accession>A0ABW8C1U0</accession>
<feature type="domain" description="3-hydroxyisobutyrate dehydrogenase-like NAD-binding" evidence="5">
    <location>
        <begin position="165"/>
        <end position="284"/>
    </location>
</feature>
<dbReference type="SUPFAM" id="SSF51735">
    <property type="entry name" value="NAD(P)-binding Rossmann-fold domains"/>
    <property type="match status" value="1"/>
</dbReference>
<evidence type="ECO:0000256" key="3">
    <source>
        <dbReference type="ARBA" id="ARBA00023027"/>
    </source>
</evidence>
<dbReference type="InterPro" id="IPR008927">
    <property type="entry name" value="6-PGluconate_DH-like_C_sf"/>
</dbReference>
<dbReference type="InterPro" id="IPR013328">
    <property type="entry name" value="6PGD_dom2"/>
</dbReference>
<dbReference type="InterPro" id="IPR015815">
    <property type="entry name" value="HIBADH-related"/>
</dbReference>
<evidence type="ECO:0000313" key="7">
    <source>
        <dbReference type="Proteomes" id="UP001614394"/>
    </source>
</evidence>
<dbReference type="SUPFAM" id="SSF48179">
    <property type="entry name" value="6-phosphogluconate dehydrogenase C-terminal domain-like"/>
    <property type="match status" value="1"/>
</dbReference>
<evidence type="ECO:0000313" key="6">
    <source>
        <dbReference type="EMBL" id="MFI9100388.1"/>
    </source>
</evidence>
<organism evidence="6 7">
    <name type="scientific">Streptomyces fildesensis</name>
    <dbReference type="NCBI Taxonomy" id="375757"/>
    <lineage>
        <taxon>Bacteria</taxon>
        <taxon>Bacillati</taxon>
        <taxon>Actinomycetota</taxon>
        <taxon>Actinomycetes</taxon>
        <taxon>Kitasatosporales</taxon>
        <taxon>Streptomycetaceae</taxon>
        <taxon>Streptomyces</taxon>
    </lineage>
</organism>
<dbReference type="Proteomes" id="UP001614394">
    <property type="component" value="Unassembled WGS sequence"/>
</dbReference>
<feature type="domain" description="6-phosphogluconate dehydrogenase NADP-binding" evidence="4">
    <location>
        <begin position="6"/>
        <end position="162"/>
    </location>
</feature>
<sequence length="288" mass="30827">MDAKELTFIGLGNMGRGMAHTLLKAGYALTVYNRTAQKAEALVAQGAWNAPTPQEAAAGQRVVLLSLSDEHAVEQILFDQVAPVLDRGSIVIDTSTVSPRYARDSAERLAELGLRRVEACVVGNPFQAHKGELRVFVSGAEEDIAAVRDVLDVISSEVIMAGDPGMASTIKLIFNLLLGAQIAALAEGVSYGVAAGLDRDLLIQSIAGSGFSSMVMRFRAELMLKGNYEPAFFRASLMEKDLRLANKAAQEAGILLPVLDMVRTRFAEVIEAGDGDKDAAILIEHTRT</sequence>
<dbReference type="Pfam" id="PF03446">
    <property type="entry name" value="NAD_binding_2"/>
    <property type="match status" value="1"/>
</dbReference>
<dbReference type="GO" id="GO:0016491">
    <property type="term" value="F:oxidoreductase activity"/>
    <property type="evidence" value="ECO:0007669"/>
    <property type="project" value="UniProtKB-KW"/>
</dbReference>
<dbReference type="EMBL" id="JBITYG010000002">
    <property type="protein sequence ID" value="MFI9100388.1"/>
    <property type="molecule type" value="Genomic_DNA"/>
</dbReference>
<gene>
    <name evidence="6" type="ORF">ACIGXA_07665</name>
</gene>
<keyword evidence="2 6" id="KW-0560">Oxidoreductase</keyword>
<keyword evidence="7" id="KW-1185">Reference proteome</keyword>
<name>A0ABW8C1U0_9ACTN</name>
<evidence type="ECO:0000256" key="1">
    <source>
        <dbReference type="ARBA" id="ARBA00009080"/>
    </source>
</evidence>
<dbReference type="PANTHER" id="PTHR43060">
    <property type="entry name" value="3-HYDROXYISOBUTYRATE DEHYDROGENASE-LIKE 1, MITOCHONDRIAL-RELATED"/>
    <property type="match status" value="1"/>
</dbReference>
<proteinExistence type="inferred from homology"/>
<dbReference type="PANTHER" id="PTHR43060:SF15">
    <property type="entry name" value="3-HYDROXYISOBUTYRATE DEHYDROGENASE-LIKE 1, MITOCHONDRIAL-RELATED"/>
    <property type="match status" value="1"/>
</dbReference>
<dbReference type="InterPro" id="IPR036291">
    <property type="entry name" value="NAD(P)-bd_dom_sf"/>
</dbReference>
<dbReference type="RefSeq" id="WP_399645521.1">
    <property type="nucleotide sequence ID" value="NZ_JBITYG010000002.1"/>
</dbReference>
<evidence type="ECO:0000256" key="2">
    <source>
        <dbReference type="ARBA" id="ARBA00023002"/>
    </source>
</evidence>
<keyword evidence="3" id="KW-0520">NAD</keyword>
<dbReference type="PIRSF" id="PIRSF000103">
    <property type="entry name" value="HIBADH"/>
    <property type="match status" value="1"/>
</dbReference>
<dbReference type="Gene3D" id="3.40.50.720">
    <property type="entry name" value="NAD(P)-binding Rossmann-like Domain"/>
    <property type="match status" value="1"/>
</dbReference>
<dbReference type="EC" id="1.1.-.-" evidence="6"/>
<dbReference type="InterPro" id="IPR029154">
    <property type="entry name" value="HIBADH-like_NADP-bd"/>
</dbReference>
<dbReference type="InterPro" id="IPR006115">
    <property type="entry name" value="6PGDH_NADP-bd"/>
</dbReference>